<dbReference type="Gene3D" id="2.20.200.10">
    <property type="entry name" value="Outer membrane efflux proteins (OEP)"/>
    <property type="match status" value="1"/>
</dbReference>
<keyword evidence="2" id="KW-0564">Palmitate</keyword>
<keyword evidence="2" id="KW-0472">Membrane</keyword>
<evidence type="ECO:0000313" key="4">
    <source>
        <dbReference type="Proteomes" id="UP000196138"/>
    </source>
</evidence>
<evidence type="ECO:0000313" key="3">
    <source>
        <dbReference type="EMBL" id="ARU06727.1"/>
    </source>
</evidence>
<sequence length="498" mass="52439">MNKPPVWPLADVPVNEKGRYPGHRLNLTPRQPARAALAALCASVALLAGCSLTPPLADVAPALNTSWKSAQPEPGFTSTEQAGRWAQGEWWALFDDPTLNGLVQRANAANQNVALAVANVAQAQAALASQRASLFPTLGATVSTSRSGGDERSTSNAAAVGLNASWAPDLWGRLKESVRAQQANVQASEADLAAARLSVQGSLVNAYLALREADVELSLLDDTIAGYERSAAITQNRYDVGTAARTDALQAQATLASARASRVALQRTRTGYENAMALLLGVVPADFTLPSAEWRQTLPSVPVQLPSLLLLRRPDVAAAERAVVAANAQIGVARAAYFPDFSLSAGLDGSASNLSRLVSAPALAWSLGLSLAQSIFDGGSRSAQVDAARASYDAAVARYRQSALTAVGEVEDQLLALNTLAEQTEQTRQSADIAQRVEQQMLNRYQAGLSDYTEVVSAQASAISARRSVLQLQLQRQQAVVALIQAVGGGWQADWAAN</sequence>
<organism evidence="3 4">
    <name type="scientific">Comamonas serinivorans</name>
    <dbReference type="NCBI Taxonomy" id="1082851"/>
    <lineage>
        <taxon>Bacteria</taxon>
        <taxon>Pseudomonadati</taxon>
        <taxon>Pseudomonadota</taxon>
        <taxon>Betaproteobacteria</taxon>
        <taxon>Burkholderiales</taxon>
        <taxon>Comamonadaceae</taxon>
        <taxon>Comamonas</taxon>
    </lineage>
</organism>
<gene>
    <name evidence="3" type="ORF">CCO03_07725</name>
</gene>
<keyword evidence="4" id="KW-1185">Reference proteome</keyword>
<dbReference type="Pfam" id="PF02321">
    <property type="entry name" value="OEP"/>
    <property type="match status" value="2"/>
</dbReference>
<dbReference type="KEGG" id="cser:CCO03_07725"/>
<dbReference type="AlphaFoldDB" id="A0A1Y0EST3"/>
<dbReference type="RefSeq" id="WP_087284392.1">
    <property type="nucleotide sequence ID" value="NZ_CP021455.1"/>
</dbReference>
<reference evidence="3 4" key="1">
    <citation type="submission" date="2017-05" db="EMBL/GenBank/DDBJ databases">
        <authorList>
            <person name="Song R."/>
            <person name="Chenine A.L."/>
            <person name="Ruprecht R.M."/>
        </authorList>
    </citation>
    <scope>NUCLEOTIDE SEQUENCE [LARGE SCALE GENOMIC DNA]</scope>
    <source>
        <strain evidence="3 4">DSM 26136</strain>
    </source>
</reference>
<keyword evidence="2" id="KW-1134">Transmembrane beta strand</keyword>
<dbReference type="OrthoDB" id="9770517at2"/>
<dbReference type="GO" id="GO:0015562">
    <property type="term" value="F:efflux transmembrane transporter activity"/>
    <property type="evidence" value="ECO:0007669"/>
    <property type="project" value="InterPro"/>
</dbReference>
<dbReference type="NCBIfam" id="TIGR01845">
    <property type="entry name" value="outer_NodT"/>
    <property type="match status" value="1"/>
</dbReference>
<dbReference type="EMBL" id="CP021455">
    <property type="protein sequence ID" value="ARU06727.1"/>
    <property type="molecule type" value="Genomic_DNA"/>
</dbReference>
<dbReference type="InterPro" id="IPR010131">
    <property type="entry name" value="MdtP/NodT-like"/>
</dbReference>
<evidence type="ECO:0000256" key="1">
    <source>
        <dbReference type="ARBA" id="ARBA00007613"/>
    </source>
</evidence>
<accession>A0A1Y0EST3</accession>
<name>A0A1Y0EST3_9BURK</name>
<keyword evidence="2" id="KW-0812">Transmembrane</keyword>
<protein>
    <recommendedName>
        <fullName evidence="5">RND transporter</fullName>
    </recommendedName>
</protein>
<dbReference type="GO" id="GO:0005886">
    <property type="term" value="C:plasma membrane"/>
    <property type="evidence" value="ECO:0007669"/>
    <property type="project" value="UniProtKB-SubCell"/>
</dbReference>
<dbReference type="SUPFAM" id="SSF56954">
    <property type="entry name" value="Outer membrane efflux proteins (OEP)"/>
    <property type="match status" value="1"/>
</dbReference>
<dbReference type="PANTHER" id="PTHR30203:SF33">
    <property type="entry name" value="BLR4455 PROTEIN"/>
    <property type="match status" value="1"/>
</dbReference>
<dbReference type="Gene3D" id="1.20.1600.10">
    <property type="entry name" value="Outer membrane efflux proteins (OEP)"/>
    <property type="match status" value="1"/>
</dbReference>
<evidence type="ECO:0000256" key="2">
    <source>
        <dbReference type="RuleBase" id="RU362097"/>
    </source>
</evidence>
<comment type="similarity">
    <text evidence="1 2">Belongs to the outer membrane factor (OMF) (TC 1.B.17) family.</text>
</comment>
<dbReference type="InterPro" id="IPR003423">
    <property type="entry name" value="OMP_efflux"/>
</dbReference>
<keyword evidence="2" id="KW-0449">Lipoprotein</keyword>
<evidence type="ECO:0008006" key="5">
    <source>
        <dbReference type="Google" id="ProtNLM"/>
    </source>
</evidence>
<comment type="subcellular location">
    <subcellularLocation>
        <location evidence="2">Cell membrane</location>
        <topology evidence="2">Lipid-anchor</topology>
    </subcellularLocation>
</comment>
<proteinExistence type="inferred from homology"/>
<dbReference type="PANTHER" id="PTHR30203">
    <property type="entry name" value="OUTER MEMBRANE CATION EFFLUX PROTEIN"/>
    <property type="match status" value="1"/>
</dbReference>
<dbReference type="Proteomes" id="UP000196138">
    <property type="component" value="Chromosome"/>
</dbReference>